<evidence type="ECO:0000313" key="2">
    <source>
        <dbReference type="EMBL" id="KAJ1357805.1"/>
    </source>
</evidence>
<dbReference type="InterPro" id="IPR029033">
    <property type="entry name" value="His_PPase_superfam"/>
</dbReference>
<keyword evidence="3" id="KW-1185">Reference proteome</keyword>
<proteinExistence type="inferred from homology"/>
<evidence type="ECO:0000313" key="3">
    <source>
        <dbReference type="Proteomes" id="UP001196413"/>
    </source>
</evidence>
<dbReference type="InterPro" id="IPR000560">
    <property type="entry name" value="His_Pase_clade-2"/>
</dbReference>
<reference evidence="2" key="1">
    <citation type="submission" date="2021-06" db="EMBL/GenBank/DDBJ databases">
        <title>Parelaphostrongylus tenuis whole genome reference sequence.</title>
        <authorList>
            <person name="Garwood T.J."/>
            <person name="Larsen P.A."/>
            <person name="Fountain-Jones N.M."/>
            <person name="Garbe J.R."/>
            <person name="Macchietto M.G."/>
            <person name="Kania S.A."/>
            <person name="Gerhold R.W."/>
            <person name="Richards J.E."/>
            <person name="Wolf T.M."/>
        </authorList>
    </citation>
    <scope>NUCLEOTIDE SEQUENCE</scope>
    <source>
        <strain evidence="2">MNPRO001-30</strain>
        <tissue evidence="2">Meninges</tissue>
    </source>
</reference>
<evidence type="ECO:0000256" key="1">
    <source>
        <dbReference type="ARBA" id="ARBA00005375"/>
    </source>
</evidence>
<dbReference type="AlphaFoldDB" id="A0AAD5QQG1"/>
<comment type="similarity">
    <text evidence="1">Belongs to the histidine acid phosphatase family.</text>
</comment>
<protein>
    <recommendedName>
        <fullName evidence="4">Lysosomal acid phosphatase</fullName>
    </recommendedName>
</protein>
<dbReference type="Proteomes" id="UP001196413">
    <property type="component" value="Unassembled WGS sequence"/>
</dbReference>
<dbReference type="PANTHER" id="PTHR11567">
    <property type="entry name" value="ACID PHOSPHATASE-RELATED"/>
    <property type="match status" value="1"/>
</dbReference>
<comment type="caution">
    <text evidence="2">The sequence shown here is derived from an EMBL/GenBank/DDBJ whole genome shotgun (WGS) entry which is preliminary data.</text>
</comment>
<name>A0AAD5QQG1_PARTN</name>
<accession>A0AAD5QQG1</accession>
<dbReference type="GO" id="GO:0016791">
    <property type="term" value="F:phosphatase activity"/>
    <property type="evidence" value="ECO:0007669"/>
    <property type="project" value="TreeGrafter"/>
</dbReference>
<gene>
    <name evidence="2" type="ORF">KIN20_016041</name>
</gene>
<dbReference type="EMBL" id="JAHQIW010003239">
    <property type="protein sequence ID" value="KAJ1357805.1"/>
    <property type="molecule type" value="Genomic_DNA"/>
</dbReference>
<dbReference type="Pfam" id="PF00328">
    <property type="entry name" value="His_Phos_2"/>
    <property type="match status" value="1"/>
</dbReference>
<dbReference type="InterPro" id="IPR050645">
    <property type="entry name" value="Histidine_acid_phosphatase"/>
</dbReference>
<evidence type="ECO:0008006" key="4">
    <source>
        <dbReference type="Google" id="ProtNLM"/>
    </source>
</evidence>
<sequence>MWIERLPPHRPLLQDFIQRAAALNRESGNHWQPTPIHATSPGEPDLLLEPTSVPCKIVDELVKKDYERQAMIYEAQYTDLFNLLREQTGHDNFSYLNISRINDIGKELIHNMTEKQPQWVFKRWREYDYRSTLEITSELSQIQRNTLFNSIERAKAMGGYLLYNWLQNAERVANGTMKNPEKMLLYSSHDGTLLALMNAMGVANGRETPYASSFIMEIFDNETNYEIELLFRNDTTKPPYSLAVPGCEIPCTVEKMTNLFRNMVVTSYEAQQALCGIPAKSCNES</sequence>
<dbReference type="Gene3D" id="3.40.50.1240">
    <property type="entry name" value="Phosphoglycerate mutase-like"/>
    <property type="match status" value="1"/>
</dbReference>
<dbReference type="PANTHER" id="PTHR11567:SF34">
    <property type="entry name" value="INTESTINAL ACID PHOSPHATASE"/>
    <property type="match status" value="1"/>
</dbReference>
<dbReference type="SUPFAM" id="SSF53254">
    <property type="entry name" value="Phosphoglycerate mutase-like"/>
    <property type="match status" value="1"/>
</dbReference>
<organism evidence="2 3">
    <name type="scientific">Parelaphostrongylus tenuis</name>
    <name type="common">Meningeal worm</name>
    <dbReference type="NCBI Taxonomy" id="148309"/>
    <lineage>
        <taxon>Eukaryota</taxon>
        <taxon>Metazoa</taxon>
        <taxon>Ecdysozoa</taxon>
        <taxon>Nematoda</taxon>
        <taxon>Chromadorea</taxon>
        <taxon>Rhabditida</taxon>
        <taxon>Rhabditina</taxon>
        <taxon>Rhabditomorpha</taxon>
        <taxon>Strongyloidea</taxon>
        <taxon>Metastrongylidae</taxon>
        <taxon>Parelaphostrongylus</taxon>
    </lineage>
</organism>